<protein>
    <submittedName>
        <fullName evidence="5">Helix-turn-helix protein</fullName>
    </submittedName>
</protein>
<keyword evidence="3" id="KW-0804">Transcription</keyword>
<keyword evidence="1" id="KW-0805">Transcription regulation</keyword>
<organism evidence="5 6">
    <name type="scientific">Roseibium hamelinense</name>
    <dbReference type="NCBI Taxonomy" id="150831"/>
    <lineage>
        <taxon>Bacteria</taxon>
        <taxon>Pseudomonadati</taxon>
        <taxon>Pseudomonadota</taxon>
        <taxon>Alphaproteobacteria</taxon>
        <taxon>Hyphomicrobiales</taxon>
        <taxon>Stappiaceae</taxon>
        <taxon>Roseibium</taxon>
    </lineage>
</organism>
<dbReference type="RefSeq" id="WP_145347037.1">
    <property type="nucleotide sequence ID" value="NZ_SMLY01000077.1"/>
</dbReference>
<comment type="caution">
    <text evidence="5">The sequence shown here is derived from an EMBL/GenBank/DDBJ whole genome shotgun (WGS) entry which is preliminary data.</text>
</comment>
<dbReference type="GO" id="GO:0000976">
    <property type="term" value="F:transcription cis-regulatory region binding"/>
    <property type="evidence" value="ECO:0007669"/>
    <property type="project" value="TreeGrafter"/>
</dbReference>
<dbReference type="InterPro" id="IPR009057">
    <property type="entry name" value="Homeodomain-like_sf"/>
</dbReference>
<evidence type="ECO:0000313" key="5">
    <source>
        <dbReference type="EMBL" id="TWI80840.1"/>
    </source>
</evidence>
<keyword evidence="6" id="KW-1185">Reference proteome</keyword>
<dbReference type="Pfam" id="PF12625">
    <property type="entry name" value="Arabinose_bd"/>
    <property type="match status" value="1"/>
</dbReference>
<dbReference type="InterPro" id="IPR018060">
    <property type="entry name" value="HTH_AraC"/>
</dbReference>
<evidence type="ECO:0000256" key="2">
    <source>
        <dbReference type="ARBA" id="ARBA00023125"/>
    </source>
</evidence>
<dbReference type="SUPFAM" id="SSF46689">
    <property type="entry name" value="Homeodomain-like"/>
    <property type="match status" value="1"/>
</dbReference>
<accession>A0A562SJ75</accession>
<dbReference type="GO" id="GO:0005829">
    <property type="term" value="C:cytosol"/>
    <property type="evidence" value="ECO:0007669"/>
    <property type="project" value="TreeGrafter"/>
</dbReference>
<evidence type="ECO:0000259" key="4">
    <source>
        <dbReference type="PROSITE" id="PS01124"/>
    </source>
</evidence>
<dbReference type="Pfam" id="PF12833">
    <property type="entry name" value="HTH_18"/>
    <property type="match status" value="1"/>
</dbReference>
<dbReference type="InterPro" id="IPR032687">
    <property type="entry name" value="AraC-type_N"/>
</dbReference>
<feature type="domain" description="HTH araC/xylS-type" evidence="4">
    <location>
        <begin position="233"/>
        <end position="331"/>
    </location>
</feature>
<dbReference type="OrthoDB" id="9805730at2"/>
<dbReference type="PRINTS" id="PR00032">
    <property type="entry name" value="HTHARAC"/>
</dbReference>
<dbReference type="EMBL" id="VLLF01000011">
    <property type="protein sequence ID" value="TWI80840.1"/>
    <property type="molecule type" value="Genomic_DNA"/>
</dbReference>
<evidence type="ECO:0000256" key="3">
    <source>
        <dbReference type="ARBA" id="ARBA00023163"/>
    </source>
</evidence>
<evidence type="ECO:0000256" key="1">
    <source>
        <dbReference type="ARBA" id="ARBA00023015"/>
    </source>
</evidence>
<dbReference type="SMART" id="SM00342">
    <property type="entry name" value="HTH_ARAC"/>
    <property type="match status" value="1"/>
</dbReference>
<dbReference type="PANTHER" id="PTHR47894">
    <property type="entry name" value="HTH-TYPE TRANSCRIPTIONAL REGULATOR GADX"/>
    <property type="match status" value="1"/>
</dbReference>
<keyword evidence="2" id="KW-0238">DNA-binding</keyword>
<gene>
    <name evidence="5" type="ORF">JM93_04055</name>
</gene>
<proteinExistence type="predicted"/>
<dbReference type="Gene3D" id="1.10.10.60">
    <property type="entry name" value="Homeodomain-like"/>
    <property type="match status" value="1"/>
</dbReference>
<sequence length="344" mass="38215">MTGPYYARATKLTGLSAIARGKTPNLVSLMLDAGLDPQALFNPEMRVEYSGFCSLLRLCARQWDMPDIGLRLAKQQEIDFLGPVALVTRSEKTVRGAIDAIIANLVIYSNATFVALEETGGTASVILVQRDDAPQDRCNTELVVAQAKSVLNTLVERDIDLVEASFGHEKGPSAAAVSSYFQCPVRYEAERNALSFDAGLLDRPLAYADQFQQMPIRRYLTKLRTEAAGNIVEMARQAVAQRMEQGNCTLETVAETLQLPPHTMQRRLRAEGTTIRGLVEEWRRHRALSLVTNTRLPLSQVSDALGYSEQSVFTQAFRRWYGAPPKRYRSEMPVAGNYATGHRS</sequence>
<dbReference type="PANTHER" id="PTHR47894:SF4">
    <property type="entry name" value="HTH-TYPE TRANSCRIPTIONAL REGULATOR GADX"/>
    <property type="match status" value="1"/>
</dbReference>
<dbReference type="GO" id="GO:0003700">
    <property type="term" value="F:DNA-binding transcription factor activity"/>
    <property type="evidence" value="ECO:0007669"/>
    <property type="project" value="InterPro"/>
</dbReference>
<reference evidence="5 6" key="1">
    <citation type="submission" date="2019-07" db="EMBL/GenBank/DDBJ databases">
        <title>Genomic Encyclopedia of Archaeal and Bacterial Type Strains, Phase II (KMG-II): from individual species to whole genera.</title>
        <authorList>
            <person name="Goeker M."/>
        </authorList>
    </citation>
    <scope>NUCLEOTIDE SEQUENCE [LARGE SCALE GENOMIC DNA]</scope>
    <source>
        <strain evidence="5 6">ATCC BAA-252</strain>
    </source>
</reference>
<dbReference type="PROSITE" id="PS01124">
    <property type="entry name" value="HTH_ARAC_FAMILY_2"/>
    <property type="match status" value="1"/>
</dbReference>
<dbReference type="InterPro" id="IPR020449">
    <property type="entry name" value="Tscrpt_reg_AraC-type_HTH"/>
</dbReference>
<dbReference type="AlphaFoldDB" id="A0A562SJ75"/>
<dbReference type="Proteomes" id="UP000320593">
    <property type="component" value="Unassembled WGS sequence"/>
</dbReference>
<name>A0A562SJ75_9HYPH</name>
<evidence type="ECO:0000313" key="6">
    <source>
        <dbReference type="Proteomes" id="UP000320593"/>
    </source>
</evidence>